<gene>
    <name evidence="2" type="ORF">DA73_0400021735</name>
</gene>
<accession>A0A8S9TIC4</accession>
<dbReference type="InterPro" id="IPR000792">
    <property type="entry name" value="Tscrpt_reg_LuxR_C"/>
</dbReference>
<evidence type="ECO:0000313" key="2">
    <source>
        <dbReference type="EMBL" id="KAF3891062.1"/>
    </source>
</evidence>
<dbReference type="Proteomes" id="UP000029738">
    <property type="component" value="Unassembled WGS sequence"/>
</dbReference>
<name>A0A8S9TIC4_9CYAN</name>
<reference evidence="2" key="1">
    <citation type="journal article" date="2015" name="Genome Announc.">
        <title>Draft Genome Sequence of Tolypothrix boutellei Strain VB521301.</title>
        <authorList>
            <person name="Chandrababunaidu M.M."/>
            <person name="Singh D."/>
            <person name="Sen D."/>
            <person name="Bhan S."/>
            <person name="Das S."/>
            <person name="Gupta A."/>
            <person name="Adhikary S.P."/>
            <person name="Tripathy S."/>
        </authorList>
    </citation>
    <scope>NUCLEOTIDE SEQUENCE</scope>
    <source>
        <strain evidence="2">VB521301</strain>
    </source>
</reference>
<dbReference type="Pfam" id="PF00196">
    <property type="entry name" value="GerE"/>
    <property type="match status" value="1"/>
</dbReference>
<feature type="domain" description="HTH luxR-type" evidence="1">
    <location>
        <begin position="1"/>
        <end position="27"/>
    </location>
</feature>
<evidence type="ECO:0000259" key="1">
    <source>
        <dbReference type="PROSITE" id="PS50043"/>
    </source>
</evidence>
<dbReference type="EMBL" id="JHEG04000001">
    <property type="protein sequence ID" value="KAF3891062.1"/>
    <property type="molecule type" value="Genomic_DNA"/>
</dbReference>
<reference evidence="2" key="2">
    <citation type="submission" date="2019-11" db="EMBL/GenBank/DDBJ databases">
        <title>Improved Assembly of Tolypothrix boutellei genome.</title>
        <authorList>
            <person name="Sarangi A.N."/>
            <person name="Mukherjee M."/>
            <person name="Ghosh S."/>
            <person name="Singh D."/>
            <person name="Das A."/>
            <person name="Kant S."/>
            <person name="Prusty A."/>
            <person name="Tripathy S."/>
        </authorList>
    </citation>
    <scope>NUCLEOTIDE SEQUENCE</scope>
    <source>
        <strain evidence="2">VB521301</strain>
    </source>
</reference>
<comment type="caution">
    <text evidence="2">The sequence shown here is derived from an EMBL/GenBank/DDBJ whole genome shotgun (WGS) entry which is preliminary data.</text>
</comment>
<dbReference type="RefSeq" id="WP_072040710.1">
    <property type="nucleotide sequence ID" value="NZ_JHEG04000001.1"/>
</dbReference>
<keyword evidence="3" id="KW-1185">Reference proteome</keyword>
<dbReference type="GO" id="GO:0006355">
    <property type="term" value="P:regulation of DNA-templated transcription"/>
    <property type="evidence" value="ECO:0007669"/>
    <property type="project" value="InterPro"/>
</dbReference>
<protein>
    <recommendedName>
        <fullName evidence="1">HTH luxR-type domain-containing protein</fullName>
    </recommendedName>
</protein>
<sequence length="27" mass="2957">MLRSIAKGNKNQQISTVLNIAESTVKL</sequence>
<dbReference type="AlphaFoldDB" id="A0A8S9TIC4"/>
<proteinExistence type="predicted"/>
<organism evidence="2 3">
    <name type="scientific">Tolypothrix bouteillei VB521301</name>
    <dbReference type="NCBI Taxonomy" id="1479485"/>
    <lineage>
        <taxon>Bacteria</taxon>
        <taxon>Bacillati</taxon>
        <taxon>Cyanobacteriota</taxon>
        <taxon>Cyanophyceae</taxon>
        <taxon>Nostocales</taxon>
        <taxon>Tolypothrichaceae</taxon>
        <taxon>Tolypothrix</taxon>
    </lineage>
</organism>
<evidence type="ECO:0000313" key="3">
    <source>
        <dbReference type="Proteomes" id="UP000029738"/>
    </source>
</evidence>
<dbReference type="PROSITE" id="PS50043">
    <property type="entry name" value="HTH_LUXR_2"/>
    <property type="match status" value="1"/>
</dbReference>